<name>A0A0J9BI62_9FIRM</name>
<organism evidence="2 3">
    <name type="scientific">[Clostridium] citroniae WAL-19142</name>
    <dbReference type="NCBI Taxonomy" id="742734"/>
    <lineage>
        <taxon>Bacteria</taxon>
        <taxon>Bacillati</taxon>
        <taxon>Bacillota</taxon>
        <taxon>Clostridia</taxon>
        <taxon>Lachnospirales</taxon>
        <taxon>Lachnospiraceae</taxon>
        <taxon>Enterocloster</taxon>
    </lineage>
</organism>
<dbReference type="OrthoDB" id="1903708at2"/>
<comment type="caution">
    <text evidence="2">The sequence shown here is derived from an EMBL/GenBank/DDBJ whole genome shotgun (WGS) entry which is preliminary data.</text>
</comment>
<proteinExistence type="predicted"/>
<feature type="transmembrane region" description="Helical" evidence="1">
    <location>
        <begin position="15"/>
        <end position="35"/>
    </location>
</feature>
<dbReference type="PATRIC" id="fig|742734.4.peg.5756"/>
<evidence type="ECO:0000313" key="2">
    <source>
        <dbReference type="EMBL" id="KMW11951.1"/>
    </source>
</evidence>
<dbReference type="RefSeq" id="WP_007858012.1">
    <property type="nucleotide sequence ID" value="NZ_KQ235887.1"/>
</dbReference>
<dbReference type="Proteomes" id="UP000037392">
    <property type="component" value="Unassembled WGS sequence"/>
</dbReference>
<protein>
    <submittedName>
        <fullName evidence="2">Uncharacterized protein</fullName>
    </submittedName>
</protein>
<keyword evidence="1" id="KW-0812">Transmembrane</keyword>
<dbReference type="GeneID" id="93166419"/>
<evidence type="ECO:0000313" key="3">
    <source>
        <dbReference type="Proteomes" id="UP000037392"/>
    </source>
</evidence>
<gene>
    <name evidence="2" type="ORF">HMPREF9470_05381</name>
</gene>
<evidence type="ECO:0000256" key="1">
    <source>
        <dbReference type="SAM" id="Phobius"/>
    </source>
</evidence>
<reference evidence="2 3" key="1">
    <citation type="submission" date="2011-04" db="EMBL/GenBank/DDBJ databases">
        <title>The Genome Sequence of Clostridium citroniae WAL-19142.</title>
        <authorList>
            <consortium name="The Broad Institute Genome Sequencing Platform"/>
            <person name="Earl A."/>
            <person name="Ward D."/>
            <person name="Feldgarden M."/>
            <person name="Gevers D."/>
            <person name="Warren Y.A."/>
            <person name="Tyrrell K.L."/>
            <person name="Citron D.M."/>
            <person name="Goldstein E.J."/>
            <person name="Daigneault M."/>
            <person name="Allen-Vercoe E."/>
            <person name="Young S.K."/>
            <person name="Zeng Q."/>
            <person name="Gargeya S."/>
            <person name="Fitzgerald M."/>
            <person name="Haas B."/>
            <person name="Abouelleil A."/>
            <person name="Alvarado L."/>
            <person name="Arachchi H.M."/>
            <person name="Berlin A."/>
            <person name="Brown A."/>
            <person name="Chapman S.B."/>
            <person name="Chen Z."/>
            <person name="Dunbar C."/>
            <person name="Freedman E."/>
            <person name="Gearin G."/>
            <person name="Gellesch M."/>
            <person name="Goldberg J."/>
            <person name="Griggs A."/>
            <person name="Gujja S."/>
            <person name="Heilman E.R."/>
            <person name="Heiman D."/>
            <person name="Howarth C."/>
            <person name="Larson L."/>
            <person name="Lui A."/>
            <person name="MacDonald P.J."/>
            <person name="Mehta T."/>
            <person name="Montmayeur A."/>
            <person name="Murphy C."/>
            <person name="Neiman D."/>
            <person name="Pearson M."/>
            <person name="Priest M."/>
            <person name="Roberts A."/>
            <person name="Saif S."/>
            <person name="Shea T."/>
            <person name="Shenoy N."/>
            <person name="Sisk P."/>
            <person name="Stolte C."/>
            <person name="Sykes S."/>
            <person name="White J."/>
            <person name="Yandava C."/>
            <person name="Wortman J."/>
            <person name="Nusbaum C."/>
            <person name="Birren B."/>
        </authorList>
    </citation>
    <scope>NUCLEOTIDE SEQUENCE [LARGE SCALE GENOMIC DNA]</scope>
    <source>
        <strain evidence="2 3">WAL-19142</strain>
    </source>
</reference>
<sequence length="158" mass="18286">MRTYTYDSAIYARKITLIGIFCTAVLIYAGVRILAGGSLPVWTGVGVVAAYTVWETFISLSNPRQVRMDEHEIIFSAYGREHRYGWNEISQFRVKELTGARKLFIRINQAGFFRGRYWLHCYYFNDTDELYNAIVDRECLIHPDSIKAWARGKSKPVS</sequence>
<feature type="transmembrane region" description="Helical" evidence="1">
    <location>
        <begin position="41"/>
        <end position="60"/>
    </location>
</feature>
<accession>A0A0J9BI62</accession>
<dbReference type="EMBL" id="ADLK01000053">
    <property type="protein sequence ID" value="KMW11951.1"/>
    <property type="molecule type" value="Genomic_DNA"/>
</dbReference>
<dbReference type="AlphaFoldDB" id="A0A0J9BI62"/>
<keyword evidence="1" id="KW-1133">Transmembrane helix</keyword>
<keyword evidence="1" id="KW-0472">Membrane</keyword>